<dbReference type="AlphaFoldDB" id="A0A0P0WA84"/>
<evidence type="ECO:0000313" key="2">
    <source>
        <dbReference type="Proteomes" id="UP000000763"/>
    </source>
</evidence>
<dbReference type="Gramene" id="Os04t0407350-02">
    <property type="protein sequence ID" value="Os04t0407350-02"/>
    <property type="gene ID" value="Os04g0407350"/>
</dbReference>
<dbReference type="Proteomes" id="UP000000763">
    <property type="component" value="Chromosome 4"/>
</dbReference>
<reference evidence="1 2" key="1">
    <citation type="journal article" date="2005" name="Nature">
        <title>The map-based sequence of the rice genome.</title>
        <authorList>
            <consortium name="International rice genome sequencing project (IRGSP)"/>
            <person name="Matsumoto T."/>
            <person name="Wu J."/>
            <person name="Kanamori H."/>
            <person name="Katayose Y."/>
            <person name="Fujisawa M."/>
            <person name="Namiki N."/>
            <person name="Mizuno H."/>
            <person name="Yamamoto K."/>
            <person name="Antonio B.A."/>
            <person name="Baba T."/>
            <person name="Sakata K."/>
            <person name="Nagamura Y."/>
            <person name="Aoki H."/>
            <person name="Arikawa K."/>
            <person name="Arita K."/>
            <person name="Bito T."/>
            <person name="Chiden Y."/>
            <person name="Fujitsuka N."/>
            <person name="Fukunaka R."/>
            <person name="Hamada M."/>
            <person name="Harada C."/>
            <person name="Hayashi A."/>
            <person name="Hijishita S."/>
            <person name="Honda M."/>
            <person name="Hosokawa S."/>
            <person name="Ichikawa Y."/>
            <person name="Idonuma A."/>
            <person name="Iijima M."/>
            <person name="Ikeda M."/>
            <person name="Ikeno M."/>
            <person name="Ito K."/>
            <person name="Ito S."/>
            <person name="Ito T."/>
            <person name="Ito Y."/>
            <person name="Ito Y."/>
            <person name="Iwabuchi A."/>
            <person name="Kamiya K."/>
            <person name="Karasawa W."/>
            <person name="Kurita K."/>
            <person name="Katagiri S."/>
            <person name="Kikuta A."/>
            <person name="Kobayashi H."/>
            <person name="Kobayashi N."/>
            <person name="Machita K."/>
            <person name="Maehara T."/>
            <person name="Masukawa M."/>
            <person name="Mizubayashi T."/>
            <person name="Mukai Y."/>
            <person name="Nagasaki H."/>
            <person name="Nagata Y."/>
            <person name="Naito S."/>
            <person name="Nakashima M."/>
            <person name="Nakama Y."/>
            <person name="Nakamichi Y."/>
            <person name="Nakamura M."/>
            <person name="Meguro A."/>
            <person name="Negishi M."/>
            <person name="Ohta I."/>
            <person name="Ohta T."/>
            <person name="Okamoto M."/>
            <person name="Ono N."/>
            <person name="Saji S."/>
            <person name="Sakaguchi M."/>
            <person name="Sakai K."/>
            <person name="Shibata M."/>
            <person name="Shimokawa T."/>
            <person name="Song J."/>
            <person name="Takazaki Y."/>
            <person name="Terasawa K."/>
            <person name="Tsugane M."/>
            <person name="Tsuji K."/>
            <person name="Ueda S."/>
            <person name="Waki K."/>
            <person name="Yamagata H."/>
            <person name="Yamamoto M."/>
            <person name="Yamamoto S."/>
            <person name="Yamane H."/>
            <person name="Yoshiki S."/>
            <person name="Yoshihara R."/>
            <person name="Yukawa K."/>
            <person name="Zhong H."/>
            <person name="Yano M."/>
            <person name="Yuan Q."/>
            <person name="Ouyang S."/>
            <person name="Liu J."/>
            <person name="Jones K.M."/>
            <person name="Gansberger K."/>
            <person name="Moffat K."/>
            <person name="Hill J."/>
            <person name="Bera J."/>
            <person name="Fadrosh D."/>
            <person name="Jin S."/>
            <person name="Johri S."/>
            <person name="Kim M."/>
            <person name="Overton L."/>
            <person name="Reardon M."/>
            <person name="Tsitrin T."/>
            <person name="Vuong H."/>
            <person name="Weaver B."/>
            <person name="Ciecko A."/>
            <person name="Tallon L."/>
            <person name="Jackson J."/>
            <person name="Pai G."/>
            <person name="Aken S.V."/>
            <person name="Utterback T."/>
            <person name="Reidmuller S."/>
            <person name="Feldblyum T."/>
            <person name="Hsiao J."/>
            <person name="Zismann V."/>
            <person name="Iobst S."/>
            <person name="de Vazeille A.R."/>
            <person name="Buell C.R."/>
            <person name="Ying K."/>
            <person name="Li Y."/>
            <person name="Lu T."/>
            <person name="Huang Y."/>
            <person name="Zhao Q."/>
            <person name="Feng Q."/>
            <person name="Zhang L."/>
            <person name="Zhu J."/>
            <person name="Weng Q."/>
            <person name="Mu J."/>
            <person name="Lu Y."/>
            <person name="Fan D."/>
            <person name="Liu Y."/>
            <person name="Guan J."/>
            <person name="Zhang Y."/>
            <person name="Yu S."/>
            <person name="Liu X."/>
            <person name="Zhang Y."/>
            <person name="Hong G."/>
            <person name="Han B."/>
            <person name="Choisne N."/>
            <person name="Demange N."/>
            <person name="Orjeda G."/>
            <person name="Samain S."/>
            <person name="Cattolico L."/>
            <person name="Pelletier E."/>
            <person name="Couloux A."/>
            <person name="Segurens B."/>
            <person name="Wincker P."/>
            <person name="D'Hont A."/>
            <person name="Scarpelli C."/>
            <person name="Weissenbach J."/>
            <person name="Salanoubat M."/>
            <person name="Quetier F."/>
            <person name="Yu Y."/>
            <person name="Kim H.R."/>
            <person name="Rambo T."/>
            <person name="Currie J."/>
            <person name="Collura K."/>
            <person name="Luo M."/>
            <person name="Yang T."/>
            <person name="Ammiraju J.S.S."/>
            <person name="Engler F."/>
            <person name="Soderlund C."/>
            <person name="Wing R.A."/>
            <person name="Palmer L.E."/>
            <person name="de la Bastide M."/>
            <person name="Spiegel L."/>
            <person name="Nascimento L."/>
            <person name="Zutavern T."/>
            <person name="O'Shaughnessy A."/>
            <person name="Dike S."/>
            <person name="Dedhia N."/>
            <person name="Preston R."/>
            <person name="Balija V."/>
            <person name="McCombie W.R."/>
            <person name="Chow T."/>
            <person name="Chen H."/>
            <person name="Chung M."/>
            <person name="Chen C."/>
            <person name="Shaw J."/>
            <person name="Wu H."/>
            <person name="Hsiao K."/>
            <person name="Chao Y."/>
            <person name="Chu M."/>
            <person name="Cheng C."/>
            <person name="Hour A."/>
            <person name="Lee P."/>
            <person name="Lin S."/>
            <person name="Lin Y."/>
            <person name="Liou J."/>
            <person name="Liu S."/>
            <person name="Hsing Y."/>
            <person name="Raghuvanshi S."/>
            <person name="Mohanty A."/>
            <person name="Bharti A.K."/>
            <person name="Gaur A."/>
            <person name="Gupta V."/>
            <person name="Kumar D."/>
            <person name="Ravi V."/>
            <person name="Vij S."/>
            <person name="Kapur A."/>
            <person name="Khurana P."/>
            <person name="Khurana P."/>
            <person name="Khurana J.P."/>
            <person name="Tyagi A.K."/>
            <person name="Gaikwad K."/>
            <person name="Singh A."/>
            <person name="Dalal V."/>
            <person name="Srivastava S."/>
            <person name="Dixit A."/>
            <person name="Pal A.K."/>
            <person name="Ghazi I.A."/>
            <person name="Yadav M."/>
            <person name="Pandit A."/>
            <person name="Bhargava A."/>
            <person name="Sureshbabu K."/>
            <person name="Batra K."/>
            <person name="Sharma T.R."/>
            <person name="Mohapatra T."/>
            <person name="Singh N.K."/>
            <person name="Messing J."/>
            <person name="Nelson A.B."/>
            <person name="Fuks G."/>
            <person name="Kavchok S."/>
            <person name="Keizer G."/>
            <person name="Linton E."/>
            <person name="Llaca V."/>
            <person name="Song R."/>
            <person name="Tanyolac B."/>
            <person name="Young S."/>
            <person name="Ho-Il K."/>
            <person name="Hahn J.H."/>
            <person name="Sangsakoo G."/>
            <person name="Vanavichit A."/>
            <person name="de Mattos Luiz.A.T."/>
            <person name="Zimmer P.D."/>
            <person name="Malone G."/>
            <person name="Dellagostin O."/>
            <person name="de Oliveira A.C."/>
            <person name="Bevan M."/>
            <person name="Bancroft I."/>
            <person name="Minx P."/>
            <person name="Cordum H."/>
            <person name="Wilson R."/>
            <person name="Cheng Z."/>
            <person name="Jin W."/>
            <person name="Jiang J."/>
            <person name="Leong S.A."/>
            <person name="Iwama H."/>
            <person name="Gojobori T."/>
            <person name="Itoh T."/>
            <person name="Niimura Y."/>
            <person name="Fujii Y."/>
            <person name="Habara T."/>
            <person name="Sakai H."/>
            <person name="Sato Y."/>
            <person name="Wilson G."/>
            <person name="Kumar K."/>
            <person name="McCouch S."/>
            <person name="Juretic N."/>
            <person name="Hoen D."/>
            <person name="Wright S."/>
            <person name="Bruskiewich R."/>
            <person name="Bureau T."/>
            <person name="Miyao A."/>
            <person name="Hirochika H."/>
            <person name="Nishikawa T."/>
            <person name="Kadowaki K."/>
            <person name="Sugiura M."/>
            <person name="Burr B."/>
            <person name="Sasaki T."/>
        </authorList>
    </citation>
    <scope>NUCLEOTIDE SEQUENCE [LARGE SCALE GENOMIC DNA]</scope>
    <source>
        <strain evidence="2">cv. Nipponbare</strain>
    </source>
</reference>
<dbReference type="Gramene" id="Os04t0407350-01">
    <property type="protein sequence ID" value="Os04t0407350-01"/>
    <property type="gene ID" value="Os04g0407350"/>
</dbReference>
<accession>A0A0P0WA84</accession>
<dbReference type="EMBL" id="AP008210">
    <property type="protein sequence ID" value="BAH92652.1"/>
    <property type="molecule type" value="Genomic_DNA"/>
</dbReference>
<name>A0A0P0WA84_ORYSJ</name>
<organism evidence="1 2">
    <name type="scientific">Oryza sativa subsp. japonica</name>
    <name type="common">Rice</name>
    <dbReference type="NCBI Taxonomy" id="39947"/>
    <lineage>
        <taxon>Eukaryota</taxon>
        <taxon>Viridiplantae</taxon>
        <taxon>Streptophyta</taxon>
        <taxon>Embryophyta</taxon>
        <taxon>Tracheophyta</taxon>
        <taxon>Spermatophyta</taxon>
        <taxon>Magnoliopsida</taxon>
        <taxon>Liliopsida</taxon>
        <taxon>Poales</taxon>
        <taxon>Poaceae</taxon>
        <taxon>BOP clade</taxon>
        <taxon>Oryzoideae</taxon>
        <taxon>Oryzeae</taxon>
        <taxon>Oryzinae</taxon>
        <taxon>Oryza</taxon>
        <taxon>Oryza sativa</taxon>
    </lineage>
</organism>
<reference evidence="2" key="2">
    <citation type="journal article" date="2008" name="Nucleic Acids Res.">
        <title>The rice annotation project database (RAP-DB): 2008 update.</title>
        <authorList>
            <consortium name="The rice annotation project (RAP)"/>
        </authorList>
    </citation>
    <scope>GENOME REANNOTATION</scope>
    <source>
        <strain evidence="2">cv. Nipponbare</strain>
    </source>
</reference>
<sequence length="182" mass="21002">MIQAQLGGQGVEQLAGDARHVVAVLRHQRPDPHPAIIIIIIAIADLRRRRRRAGDEIDMESLQPVDLLDAERLQRSRAPEVARPRLLQLEGVATQQLLPQLQQPPPELAGDAVVHHAERAQIPAGRHQRRPVLAADALQVQRRQLQPGQTRLQLQLQRQRWRLRLRERRARRVHLRGPRRRR</sequence>
<gene>
    <name evidence="1" type="ordered locus">Os04g0407750</name>
</gene>
<evidence type="ECO:0000313" key="1">
    <source>
        <dbReference type="EMBL" id="BAH92652.1"/>
    </source>
</evidence>
<protein>
    <submittedName>
        <fullName evidence="1">Os04g0407750 protein</fullName>
    </submittedName>
</protein>
<dbReference type="KEGG" id="dosa:Os04g0407750"/>
<proteinExistence type="predicted"/>